<sequence>MSAKPTIFDFQSNLNISAGKNPPCTGKTNCTGDDRFTLDWWSNSNLRPANFLQICIALLREAALRSDIVLPNCDKTVVSCQGSIHTIEWESFAMRVFNDPAPRNALDATLASCLLSMKALTNNHEARLSYGKHSLDSRLLFSRHDILNSYRSLAGKTVDEMINGIRSIRILDFLQERSEFENDSIGSEARTC</sequence>
<accession>A0A6A7B1T5</accession>
<evidence type="ECO:0000313" key="2">
    <source>
        <dbReference type="Proteomes" id="UP000799423"/>
    </source>
</evidence>
<dbReference type="Proteomes" id="UP000799423">
    <property type="component" value="Unassembled WGS sequence"/>
</dbReference>
<evidence type="ECO:0000313" key="1">
    <source>
        <dbReference type="EMBL" id="KAF2848318.1"/>
    </source>
</evidence>
<keyword evidence="2" id="KW-1185">Reference proteome</keyword>
<proteinExistence type="predicted"/>
<organism evidence="1 2">
    <name type="scientific">Plenodomus tracheiphilus IPT5</name>
    <dbReference type="NCBI Taxonomy" id="1408161"/>
    <lineage>
        <taxon>Eukaryota</taxon>
        <taxon>Fungi</taxon>
        <taxon>Dikarya</taxon>
        <taxon>Ascomycota</taxon>
        <taxon>Pezizomycotina</taxon>
        <taxon>Dothideomycetes</taxon>
        <taxon>Pleosporomycetidae</taxon>
        <taxon>Pleosporales</taxon>
        <taxon>Pleosporineae</taxon>
        <taxon>Leptosphaeriaceae</taxon>
        <taxon>Plenodomus</taxon>
    </lineage>
</organism>
<protein>
    <submittedName>
        <fullName evidence="1">Uncharacterized protein</fullName>
    </submittedName>
</protein>
<gene>
    <name evidence="1" type="ORF">T440DRAFT_470194</name>
</gene>
<dbReference type="EMBL" id="MU006318">
    <property type="protein sequence ID" value="KAF2848318.1"/>
    <property type="molecule type" value="Genomic_DNA"/>
</dbReference>
<dbReference type="OrthoDB" id="10573820at2759"/>
<name>A0A6A7B1T5_9PLEO</name>
<reference evidence="1" key="1">
    <citation type="submission" date="2020-01" db="EMBL/GenBank/DDBJ databases">
        <authorList>
            <consortium name="DOE Joint Genome Institute"/>
            <person name="Haridas S."/>
            <person name="Albert R."/>
            <person name="Binder M."/>
            <person name="Bloem J."/>
            <person name="Labutti K."/>
            <person name="Salamov A."/>
            <person name="Andreopoulos B."/>
            <person name="Baker S.E."/>
            <person name="Barry K."/>
            <person name="Bills G."/>
            <person name="Bluhm B.H."/>
            <person name="Cannon C."/>
            <person name="Castanera R."/>
            <person name="Culley D.E."/>
            <person name="Daum C."/>
            <person name="Ezra D."/>
            <person name="Gonzalez J.B."/>
            <person name="Henrissat B."/>
            <person name="Kuo A."/>
            <person name="Liang C."/>
            <person name="Lipzen A."/>
            <person name="Lutzoni F."/>
            <person name="Magnuson J."/>
            <person name="Mondo S."/>
            <person name="Nolan M."/>
            <person name="Ohm R."/>
            <person name="Pangilinan J."/>
            <person name="Park H.-J."/>
            <person name="Ramirez L."/>
            <person name="Alfaro M."/>
            <person name="Sun H."/>
            <person name="Tritt A."/>
            <person name="Yoshinaga Y."/>
            <person name="Zwiers L.-H."/>
            <person name="Turgeon B.G."/>
            <person name="Goodwin S.B."/>
            <person name="Spatafora J.W."/>
            <person name="Crous P.W."/>
            <person name="Grigoriev I.V."/>
        </authorList>
    </citation>
    <scope>NUCLEOTIDE SEQUENCE</scope>
    <source>
        <strain evidence="1">IPT5</strain>
    </source>
</reference>
<dbReference type="AlphaFoldDB" id="A0A6A7B1T5"/>